<protein>
    <submittedName>
        <fullName evidence="8">MFS transporter</fullName>
    </submittedName>
</protein>
<reference evidence="9" key="1">
    <citation type="journal article" date="2019" name="Int. J. Syst. Evol. Microbiol.">
        <title>The Global Catalogue of Microorganisms (GCM) 10K type strain sequencing project: providing services to taxonomists for standard genome sequencing and annotation.</title>
        <authorList>
            <consortium name="The Broad Institute Genomics Platform"/>
            <consortium name="The Broad Institute Genome Sequencing Center for Infectious Disease"/>
            <person name="Wu L."/>
            <person name="Ma J."/>
        </authorList>
    </citation>
    <scope>NUCLEOTIDE SEQUENCE [LARGE SCALE GENOMIC DNA]</scope>
    <source>
        <strain evidence="9">CGMCC 4.1648</strain>
    </source>
</reference>
<comment type="caution">
    <text evidence="8">The sequence shown here is derived from an EMBL/GenBank/DDBJ whole genome shotgun (WGS) entry which is preliminary data.</text>
</comment>
<keyword evidence="9" id="KW-1185">Reference proteome</keyword>
<accession>A0ABV9XEY3</accession>
<dbReference type="EMBL" id="JBHSJD010000013">
    <property type="protein sequence ID" value="MFC5023986.1"/>
    <property type="molecule type" value="Genomic_DNA"/>
</dbReference>
<feature type="transmembrane region" description="Helical" evidence="6">
    <location>
        <begin position="97"/>
        <end position="116"/>
    </location>
</feature>
<organism evidence="8 9">
    <name type="scientific">Streptomyces coeruleoprunus</name>
    <dbReference type="NCBI Taxonomy" id="285563"/>
    <lineage>
        <taxon>Bacteria</taxon>
        <taxon>Bacillati</taxon>
        <taxon>Actinomycetota</taxon>
        <taxon>Actinomycetes</taxon>
        <taxon>Kitasatosporales</taxon>
        <taxon>Streptomycetaceae</taxon>
        <taxon>Streptomyces</taxon>
    </lineage>
</organism>
<dbReference type="CDD" id="cd17324">
    <property type="entry name" value="MFS_NepI_like"/>
    <property type="match status" value="1"/>
</dbReference>
<feature type="transmembrane region" description="Helical" evidence="6">
    <location>
        <begin position="156"/>
        <end position="175"/>
    </location>
</feature>
<keyword evidence="3 6" id="KW-0812">Transmembrane</keyword>
<feature type="domain" description="Major facilitator superfamily (MFS) profile" evidence="7">
    <location>
        <begin position="30"/>
        <end position="406"/>
    </location>
</feature>
<dbReference type="SUPFAM" id="SSF103473">
    <property type="entry name" value="MFS general substrate transporter"/>
    <property type="match status" value="1"/>
</dbReference>
<dbReference type="PANTHER" id="PTHR43124:SF3">
    <property type="entry name" value="CHLORAMPHENICOL EFFLUX PUMP RV0191"/>
    <property type="match status" value="1"/>
</dbReference>
<evidence type="ECO:0000256" key="3">
    <source>
        <dbReference type="ARBA" id="ARBA00022692"/>
    </source>
</evidence>
<evidence type="ECO:0000313" key="9">
    <source>
        <dbReference type="Proteomes" id="UP001595829"/>
    </source>
</evidence>
<dbReference type="Gene3D" id="1.20.1250.20">
    <property type="entry name" value="MFS general substrate transporter like domains"/>
    <property type="match status" value="2"/>
</dbReference>
<dbReference type="Pfam" id="PF07690">
    <property type="entry name" value="MFS_1"/>
    <property type="match status" value="1"/>
</dbReference>
<evidence type="ECO:0000256" key="4">
    <source>
        <dbReference type="ARBA" id="ARBA00022989"/>
    </source>
</evidence>
<feature type="transmembrane region" description="Helical" evidence="6">
    <location>
        <begin position="187"/>
        <end position="207"/>
    </location>
</feature>
<evidence type="ECO:0000256" key="1">
    <source>
        <dbReference type="ARBA" id="ARBA00004651"/>
    </source>
</evidence>
<gene>
    <name evidence="8" type="ORF">ACFPM3_17775</name>
</gene>
<feature type="transmembrane region" description="Helical" evidence="6">
    <location>
        <begin position="63"/>
        <end position="85"/>
    </location>
</feature>
<feature type="transmembrane region" description="Helical" evidence="6">
    <location>
        <begin position="380"/>
        <end position="399"/>
    </location>
</feature>
<comment type="subcellular location">
    <subcellularLocation>
        <location evidence="1">Cell membrane</location>
        <topology evidence="1">Multi-pass membrane protein</topology>
    </subcellularLocation>
</comment>
<evidence type="ECO:0000256" key="6">
    <source>
        <dbReference type="SAM" id="Phobius"/>
    </source>
</evidence>
<dbReference type="PROSITE" id="PS50850">
    <property type="entry name" value="MFS"/>
    <property type="match status" value="1"/>
</dbReference>
<dbReference type="RefSeq" id="WP_345686933.1">
    <property type="nucleotide sequence ID" value="NZ_BAABIT010000001.1"/>
</dbReference>
<dbReference type="InterPro" id="IPR050189">
    <property type="entry name" value="MFS_Efflux_Transporters"/>
</dbReference>
<feature type="transmembrane region" description="Helical" evidence="6">
    <location>
        <begin position="269"/>
        <end position="288"/>
    </location>
</feature>
<evidence type="ECO:0000256" key="2">
    <source>
        <dbReference type="ARBA" id="ARBA00022475"/>
    </source>
</evidence>
<dbReference type="Proteomes" id="UP001595829">
    <property type="component" value="Unassembled WGS sequence"/>
</dbReference>
<feature type="transmembrane region" description="Helical" evidence="6">
    <location>
        <begin position="228"/>
        <end position="249"/>
    </location>
</feature>
<proteinExistence type="predicted"/>
<keyword evidence="2" id="KW-1003">Cell membrane</keyword>
<evidence type="ECO:0000313" key="8">
    <source>
        <dbReference type="EMBL" id="MFC5023986.1"/>
    </source>
</evidence>
<feature type="transmembrane region" description="Helical" evidence="6">
    <location>
        <begin position="29"/>
        <end position="57"/>
    </location>
</feature>
<evidence type="ECO:0000259" key="7">
    <source>
        <dbReference type="PROSITE" id="PS50850"/>
    </source>
</evidence>
<sequence length="408" mass="42022">MTHSTDHRSGTVTEATAAPAAAERTPVRYWLATVSISLAVFAFTTTEMVPIGLLTAIGPDLDVSTGTTGLAVTLFGGIAGLAAPFMTSFTRTVDRRALMLVLALVLIAGNELTALAPNFAVLMAARVVLGFAHGLMWSIAASIALRLVAPKDAVRATSVVFGGISVASVVGVPLGTFIGELTDWRTVFHAIAGLGAVFLVAAAVLLPKLPSRNAARVADLPRLLRDRNILTAVVITVLVVAGHFAAYTYLAPYLEDRAGIDPKLISTMLLVYGVAGVAGNFVGGAAAARNLRGTLLVAIAVLAVTLVALLAVGTFRPGVYLLLVLWGLSFTAIPVCVQTVVFTYAGDSPEAATSLFVLGFNVSVGLGSLIGGLIVDHASLTAVFVTGAALAVLALLNVLRLKKEATTP</sequence>
<feature type="transmembrane region" description="Helical" evidence="6">
    <location>
        <begin position="128"/>
        <end position="149"/>
    </location>
</feature>
<feature type="transmembrane region" description="Helical" evidence="6">
    <location>
        <begin position="295"/>
        <end position="313"/>
    </location>
</feature>
<keyword evidence="5 6" id="KW-0472">Membrane</keyword>
<dbReference type="InterPro" id="IPR011701">
    <property type="entry name" value="MFS"/>
</dbReference>
<name>A0ABV9XEY3_9ACTN</name>
<dbReference type="InterPro" id="IPR036259">
    <property type="entry name" value="MFS_trans_sf"/>
</dbReference>
<dbReference type="InterPro" id="IPR020846">
    <property type="entry name" value="MFS_dom"/>
</dbReference>
<feature type="transmembrane region" description="Helical" evidence="6">
    <location>
        <begin position="319"/>
        <end position="343"/>
    </location>
</feature>
<keyword evidence="4 6" id="KW-1133">Transmembrane helix</keyword>
<evidence type="ECO:0000256" key="5">
    <source>
        <dbReference type="ARBA" id="ARBA00023136"/>
    </source>
</evidence>
<dbReference type="PANTHER" id="PTHR43124">
    <property type="entry name" value="PURINE EFFLUX PUMP PBUE"/>
    <property type="match status" value="1"/>
</dbReference>
<feature type="transmembrane region" description="Helical" evidence="6">
    <location>
        <begin position="355"/>
        <end position="374"/>
    </location>
</feature>